<name>A0A9D1I794_9CLOT</name>
<feature type="active site" description="Proton donor" evidence="8">
    <location>
        <position position="71"/>
    </location>
</feature>
<dbReference type="EC" id="5.1.1.7" evidence="3 8"/>
<keyword evidence="4 8" id="KW-0028">Amino-acid biosynthesis</keyword>
<evidence type="ECO:0000256" key="1">
    <source>
        <dbReference type="ARBA" id="ARBA00005196"/>
    </source>
</evidence>
<dbReference type="AlphaFoldDB" id="A0A9D1I794"/>
<keyword evidence="6 8" id="KW-0413">Isomerase</keyword>
<evidence type="ECO:0000256" key="7">
    <source>
        <dbReference type="ARBA" id="ARBA00051712"/>
    </source>
</evidence>
<dbReference type="GO" id="GO:0009089">
    <property type="term" value="P:lysine biosynthetic process via diaminopimelate"/>
    <property type="evidence" value="ECO:0007669"/>
    <property type="project" value="UniProtKB-UniRule"/>
</dbReference>
<dbReference type="SUPFAM" id="SSF54506">
    <property type="entry name" value="Diaminopimelate epimerase-like"/>
    <property type="match status" value="2"/>
</dbReference>
<comment type="catalytic activity">
    <reaction evidence="7 8">
        <text>(2S,6S)-2,6-diaminopimelate = meso-2,6-diaminopimelate</text>
        <dbReference type="Rhea" id="RHEA:15393"/>
        <dbReference type="ChEBI" id="CHEBI:57609"/>
        <dbReference type="ChEBI" id="CHEBI:57791"/>
        <dbReference type="EC" id="5.1.1.7"/>
    </reaction>
</comment>
<feature type="site" description="Could be important to modulate the pK values of the two catalytic cysteine residues" evidence="8">
    <location>
        <position position="205"/>
    </location>
</feature>
<evidence type="ECO:0000256" key="9">
    <source>
        <dbReference type="PROSITE-ProRule" id="PRU10125"/>
    </source>
</evidence>
<sequence>MRLVKMHGIGNDYVFADCIKEKMENPAELAVRISDRHFGVGSDGLILICPSERADYEMRVYNADGSYARMCGNGIRCVGKYLYDNGYVRGDTVAIESGGSVKRLRLLIENGTCTGARVDMGKPESPCIAGRNDSHAVLKIGAEEHRLTLVSVGNPHAVEFVEDTDRVALEQIGPLIEHHELFPDRTNVEFVQCIDAHTIKMRVWERGSGETFACGTGAVASAVASILDGRCEAGEITVHLKGGDLRIAWDGKDGPAFMEGPASYVFEIKDLRL</sequence>
<evidence type="ECO:0000313" key="11">
    <source>
        <dbReference type="Proteomes" id="UP000824089"/>
    </source>
</evidence>
<comment type="pathway">
    <text evidence="1 8">Amino-acid biosynthesis; L-lysine biosynthesis via DAP pathway; DL-2,6-diaminopimelate from LL-2,6-diaminopimelate: step 1/1.</text>
</comment>
<evidence type="ECO:0000256" key="2">
    <source>
        <dbReference type="ARBA" id="ARBA00010219"/>
    </source>
</evidence>
<dbReference type="PANTHER" id="PTHR31689:SF0">
    <property type="entry name" value="DIAMINOPIMELATE EPIMERASE"/>
    <property type="match status" value="1"/>
</dbReference>
<dbReference type="Gene3D" id="3.10.310.10">
    <property type="entry name" value="Diaminopimelate Epimerase, Chain A, domain 1"/>
    <property type="match status" value="2"/>
</dbReference>
<reference evidence="10" key="2">
    <citation type="journal article" date="2021" name="PeerJ">
        <title>Extensive microbial diversity within the chicken gut microbiome revealed by metagenomics and culture.</title>
        <authorList>
            <person name="Gilroy R."/>
            <person name="Ravi A."/>
            <person name="Getino M."/>
            <person name="Pursley I."/>
            <person name="Horton D.L."/>
            <person name="Alikhan N.F."/>
            <person name="Baker D."/>
            <person name="Gharbi K."/>
            <person name="Hall N."/>
            <person name="Watson M."/>
            <person name="Adriaenssens E.M."/>
            <person name="Foster-Nyarko E."/>
            <person name="Jarju S."/>
            <person name="Secka A."/>
            <person name="Antonio M."/>
            <person name="Oren A."/>
            <person name="Chaudhuri R.R."/>
            <person name="La Ragione R."/>
            <person name="Hildebrand F."/>
            <person name="Pallen M.J."/>
        </authorList>
    </citation>
    <scope>NUCLEOTIDE SEQUENCE</scope>
    <source>
        <strain evidence="10">CHK195-4489</strain>
    </source>
</reference>
<feature type="binding site" evidence="8">
    <location>
        <position position="187"/>
    </location>
    <ligand>
        <name>substrate</name>
    </ligand>
</feature>
<evidence type="ECO:0000256" key="8">
    <source>
        <dbReference type="HAMAP-Rule" id="MF_00197"/>
    </source>
</evidence>
<feature type="binding site" evidence="8">
    <location>
        <position position="11"/>
    </location>
    <ligand>
        <name>substrate</name>
    </ligand>
</feature>
<proteinExistence type="inferred from homology"/>
<dbReference type="GO" id="GO:0005829">
    <property type="term" value="C:cytosol"/>
    <property type="evidence" value="ECO:0007669"/>
    <property type="project" value="TreeGrafter"/>
</dbReference>
<evidence type="ECO:0000256" key="4">
    <source>
        <dbReference type="ARBA" id="ARBA00022605"/>
    </source>
</evidence>
<feature type="binding site" evidence="8">
    <location>
        <position position="154"/>
    </location>
    <ligand>
        <name>substrate</name>
    </ligand>
</feature>
<evidence type="ECO:0000256" key="6">
    <source>
        <dbReference type="ARBA" id="ARBA00023235"/>
    </source>
</evidence>
<dbReference type="NCBIfam" id="TIGR00652">
    <property type="entry name" value="DapF"/>
    <property type="match status" value="1"/>
</dbReference>
<feature type="binding site" evidence="8">
    <location>
        <begin position="205"/>
        <end position="206"/>
    </location>
    <ligand>
        <name>substrate</name>
    </ligand>
</feature>
<feature type="site" description="Could be important to modulate the pK values of the two catalytic cysteine residues" evidence="8">
    <location>
        <position position="156"/>
    </location>
</feature>
<feature type="active site" description="Proton acceptor" evidence="8">
    <location>
        <position position="214"/>
    </location>
</feature>
<dbReference type="Proteomes" id="UP000824089">
    <property type="component" value="Unassembled WGS sequence"/>
</dbReference>
<feature type="binding site" evidence="8">
    <location>
        <begin position="72"/>
        <end position="73"/>
    </location>
    <ligand>
        <name>substrate</name>
    </ligand>
</feature>
<comment type="subcellular location">
    <subcellularLocation>
        <location evidence="8">Cytoplasm</location>
    </subcellularLocation>
</comment>
<dbReference type="InterPro" id="IPR001653">
    <property type="entry name" value="DAP_epimerase_DapF"/>
</dbReference>
<dbReference type="InterPro" id="IPR018510">
    <property type="entry name" value="DAP_epimerase_AS"/>
</dbReference>
<dbReference type="EMBL" id="DVMM01000085">
    <property type="protein sequence ID" value="HIU29479.1"/>
    <property type="molecule type" value="Genomic_DNA"/>
</dbReference>
<reference evidence="10" key="1">
    <citation type="submission" date="2020-10" db="EMBL/GenBank/DDBJ databases">
        <authorList>
            <person name="Gilroy R."/>
        </authorList>
    </citation>
    <scope>NUCLEOTIDE SEQUENCE</scope>
    <source>
        <strain evidence="10">CHK195-4489</strain>
    </source>
</reference>
<feature type="binding site" evidence="8">
    <location>
        <begin position="215"/>
        <end position="216"/>
    </location>
    <ligand>
        <name>substrate</name>
    </ligand>
</feature>
<keyword evidence="8" id="KW-0963">Cytoplasm</keyword>
<keyword evidence="5 8" id="KW-0457">Lysine biosynthesis</keyword>
<dbReference type="PANTHER" id="PTHR31689">
    <property type="entry name" value="DIAMINOPIMELATE EPIMERASE, CHLOROPLASTIC"/>
    <property type="match status" value="1"/>
</dbReference>
<evidence type="ECO:0000256" key="5">
    <source>
        <dbReference type="ARBA" id="ARBA00023154"/>
    </source>
</evidence>
<comment type="caution">
    <text evidence="10">The sequence shown here is derived from an EMBL/GenBank/DDBJ whole genome shotgun (WGS) entry which is preliminary data.</text>
</comment>
<gene>
    <name evidence="8" type="primary">dapF</name>
    <name evidence="10" type="ORF">IAD50_04180</name>
</gene>
<dbReference type="GO" id="GO:0008837">
    <property type="term" value="F:diaminopimelate epimerase activity"/>
    <property type="evidence" value="ECO:0007669"/>
    <property type="project" value="UniProtKB-UniRule"/>
</dbReference>
<dbReference type="PROSITE" id="PS01326">
    <property type="entry name" value="DAP_EPIMERASE"/>
    <property type="match status" value="1"/>
</dbReference>
<dbReference type="Pfam" id="PF01678">
    <property type="entry name" value="DAP_epimerase"/>
    <property type="match status" value="2"/>
</dbReference>
<comment type="similarity">
    <text evidence="2 8">Belongs to the diaminopimelate epimerase family.</text>
</comment>
<evidence type="ECO:0000313" key="10">
    <source>
        <dbReference type="EMBL" id="HIU29479.1"/>
    </source>
</evidence>
<comment type="caution">
    <text evidence="8">Lacks conserved residue(s) required for the propagation of feature annotation.</text>
</comment>
<protein>
    <recommendedName>
        <fullName evidence="3 8">Diaminopimelate epimerase</fullName>
        <shortName evidence="8">DAP epimerase</shortName>
        <ecNumber evidence="3 8">5.1.1.7</ecNumber>
    </recommendedName>
    <alternativeName>
        <fullName evidence="8">PLP-independent amino acid racemase</fullName>
    </alternativeName>
</protein>
<feature type="binding site" evidence="8">
    <location>
        <position position="62"/>
    </location>
    <ligand>
        <name>substrate</name>
    </ligand>
</feature>
<accession>A0A9D1I794</accession>
<comment type="function">
    <text evidence="8">Catalyzes the stereoinversion of LL-2,6-diaminopimelate (L,L-DAP) to meso-diaminopimelate (meso-DAP), a precursor of L-lysine and an essential component of the bacterial peptidoglycan.</text>
</comment>
<organism evidence="10 11">
    <name type="scientific">Candidatus Egerieisoma faecipullorum</name>
    <dbReference type="NCBI Taxonomy" id="2840963"/>
    <lineage>
        <taxon>Bacteria</taxon>
        <taxon>Bacillati</taxon>
        <taxon>Bacillota</taxon>
        <taxon>Clostridia</taxon>
        <taxon>Eubacteriales</taxon>
        <taxon>Clostridiaceae</taxon>
        <taxon>Clostridiaceae incertae sedis</taxon>
        <taxon>Candidatus Egerieisoma</taxon>
    </lineage>
</organism>
<dbReference type="HAMAP" id="MF_00197">
    <property type="entry name" value="DAP_epimerase"/>
    <property type="match status" value="1"/>
</dbReference>
<evidence type="ECO:0000256" key="3">
    <source>
        <dbReference type="ARBA" id="ARBA00013080"/>
    </source>
</evidence>
<comment type="subunit">
    <text evidence="8">Homodimer.</text>
</comment>
<feature type="active site" evidence="9">
    <location>
        <position position="71"/>
    </location>
</feature>